<dbReference type="PANTHER" id="PTHR13366">
    <property type="entry name" value="MALARIA ANTIGEN-RELATED"/>
    <property type="match status" value="1"/>
</dbReference>
<accession>A0A317XJT2</accession>
<gene>
    <name evidence="3" type="ORF">BCV70DRAFT_164952</name>
</gene>
<dbReference type="PANTHER" id="PTHR13366:SF0">
    <property type="entry name" value="HEAT REPEAT-CONTAINING PROTEIN 6"/>
    <property type="match status" value="1"/>
</dbReference>
<evidence type="ECO:0000259" key="2">
    <source>
        <dbReference type="Pfam" id="PF13251"/>
    </source>
</evidence>
<dbReference type="InParanoid" id="A0A317XJT2"/>
<evidence type="ECO:0000256" key="1">
    <source>
        <dbReference type="SAM" id="MobiDB-lite"/>
    </source>
</evidence>
<dbReference type="OrthoDB" id="198787at2759"/>
<dbReference type="InterPro" id="IPR052107">
    <property type="entry name" value="HEAT6"/>
</dbReference>
<evidence type="ECO:0000313" key="4">
    <source>
        <dbReference type="Proteomes" id="UP000246740"/>
    </source>
</evidence>
<feature type="region of interest" description="Disordered" evidence="1">
    <location>
        <begin position="1051"/>
        <end position="1079"/>
    </location>
</feature>
<reference evidence="3 4" key="1">
    <citation type="journal article" date="2018" name="Mol. Biol. Evol.">
        <title>Broad Genomic Sampling Reveals a Smut Pathogenic Ancestry of the Fungal Clade Ustilaginomycotina.</title>
        <authorList>
            <person name="Kijpornyongpan T."/>
            <person name="Mondo S.J."/>
            <person name="Barry K."/>
            <person name="Sandor L."/>
            <person name="Lee J."/>
            <person name="Lipzen A."/>
            <person name="Pangilinan J."/>
            <person name="LaButti K."/>
            <person name="Hainaut M."/>
            <person name="Henrissat B."/>
            <person name="Grigoriev I.V."/>
            <person name="Spatafora J.W."/>
            <person name="Aime M.C."/>
        </authorList>
    </citation>
    <scope>NUCLEOTIDE SEQUENCE [LARGE SCALE GENOMIC DNA]</scope>
    <source>
        <strain evidence="3 4">MCA 3645</strain>
    </source>
</reference>
<dbReference type="SUPFAM" id="SSF48371">
    <property type="entry name" value="ARM repeat"/>
    <property type="match status" value="1"/>
</dbReference>
<dbReference type="Pfam" id="PF13251">
    <property type="entry name" value="DUF4042"/>
    <property type="match status" value="1"/>
</dbReference>
<feature type="region of interest" description="Disordered" evidence="1">
    <location>
        <begin position="785"/>
        <end position="827"/>
    </location>
</feature>
<organism evidence="3 4">
    <name type="scientific">Testicularia cyperi</name>
    <dbReference type="NCBI Taxonomy" id="1882483"/>
    <lineage>
        <taxon>Eukaryota</taxon>
        <taxon>Fungi</taxon>
        <taxon>Dikarya</taxon>
        <taxon>Basidiomycota</taxon>
        <taxon>Ustilaginomycotina</taxon>
        <taxon>Ustilaginomycetes</taxon>
        <taxon>Ustilaginales</taxon>
        <taxon>Anthracoideaceae</taxon>
        <taxon>Testicularia</taxon>
    </lineage>
</organism>
<dbReference type="InterPro" id="IPR025283">
    <property type="entry name" value="DUF4042"/>
</dbReference>
<sequence>MAAQPYPELEAIPPAPPRSSTSLASSRSRGSIVPMPEWIARLFSTFPLHTYPPAKAASTSTAASPPTRPVLYVAPHLNRDGTLSQPTDLDTQVHNGTDTSRLHTRVGWSSSDPISLRWQIELLFRHADFEVQFVDPAHNWGPAKSLPFLHLPPSFQPNHLDGRASSSFRATPSLLPATSLPHFLDNHYPHSKVELGEKPSTPWQDAAASREARTWENLLQGRVMAGVLLAVLLSPQSATYLEQTQQPYLSSLLSSQLQNTFLDQQLRRIAALNPAASSNATGIVSSASQPTTRLPGWEVGFSAWVGASRASAASSLASGDLDARGGGDTVGAAFASASVDQDKVIEDAVTSLRAFADRTEATLNQDGSGFLLNATRPTSLDALAFACVHTVLSLAATPQAQQQSSGNQALVQLKQVLDESPWLVNWSRSIWKTYVKTNSSVRAAMMKSLLCSYYHTYTLDRVTPPPDRHPAPLDHDRGMVTLFLCKLGDGAGKSVCRCVVLEFVRAPRLGLDQDLLQDHYVRKNRSCNKSMNPHSGLELSAAVLRLREAKLAPDTRHAALETLRTLTDSEITRDLTARPSGVGADDQHTGSLHTIIDIVEHGPNDARRVVFQCLSQTVEQQAQTGDRESQAFSHSAASALFGAIIGYLRATLRLQQSRALLSGLGALSASVDLSLPVSSLRALASALKALHSLLPLVSESETGSALNASIPTRALASRLPVEAIVEIILPCLALGLQHLLARQSTASPRTFPISLPNAATALTHVIHGASAIGLESATGISCASETEGKSARSDHSESEQSDVSAHSFRTTSSRASRRGNDTRQQDAATKAIRQNSLHLLIRLNQRFARSMYPFWNRLLPETPPSSLPNLSASGSTSTFSLFSLISQDPSSSVRIAAVHALDCILSKGSQHLGIALQRPGTSLTFTSLSSRVAVWVVNIRLHLLNELQKAQATTNKSTSSSSERIDTRTPSELLLALLQATRNFVASTAKAKLLDSNSQVIEPVVSPFLSYGDPRVRVAAGAVVAALQPSRVPLKVQIVPRNIESGEVSSQLLGTPNKAHGQDATSRYVPGSSVSSAEPLSARNAETLQPARQHEMLGSLSSIEAMPFSDVQATTFVAFLRSFDREKLDANTSHRVWAVWKTLEGKTLSKETRCSLIDCAPDLIAGLDTESAQTVEIADQVIKLLTLATIEGEEVMRAAAIRAFGLLVLPSQAQTQPDSLLDESAHLSQILFGSRDHSGALWDTSSLVRQRAMWCLANWLEAYLRTARDVISLHSDISWSQCVIACLEAARDQEGVAISAYRAFGVLLAMFKAPLSRRQQKQDQAPEQNPEARDLASQMLTVLCNVMDTSSKPPKSRWNAASALERAVSSQYLMQTILSPLESTTRSPAGHGDLLDRVIATLCSGLAGRMFKIKICSCRALLMLAVGAVEEEKANEDWQHARRQLLGDARRKRVLDAATLAADLLDSGVSAVNVKEAALYSDELRELLQRLRAACS</sequence>
<feature type="domain" description="DUF4042" evidence="2">
    <location>
        <begin position="832"/>
        <end position="952"/>
    </location>
</feature>
<proteinExistence type="predicted"/>
<dbReference type="InterPro" id="IPR016024">
    <property type="entry name" value="ARM-type_fold"/>
</dbReference>
<dbReference type="EMBL" id="KZ819198">
    <property type="protein sequence ID" value="PWY98586.1"/>
    <property type="molecule type" value="Genomic_DNA"/>
</dbReference>
<feature type="compositionally biased region" description="Low complexity" evidence="1">
    <location>
        <begin position="18"/>
        <end position="28"/>
    </location>
</feature>
<feature type="compositionally biased region" description="Basic and acidic residues" evidence="1">
    <location>
        <begin position="786"/>
        <end position="798"/>
    </location>
</feature>
<name>A0A317XJT2_9BASI</name>
<evidence type="ECO:0000313" key="3">
    <source>
        <dbReference type="EMBL" id="PWY98586.1"/>
    </source>
</evidence>
<dbReference type="Proteomes" id="UP000246740">
    <property type="component" value="Unassembled WGS sequence"/>
</dbReference>
<feature type="region of interest" description="Disordered" evidence="1">
    <location>
        <begin position="1"/>
        <end position="28"/>
    </location>
</feature>
<feature type="compositionally biased region" description="Low complexity" evidence="1">
    <location>
        <begin position="804"/>
        <end position="814"/>
    </location>
</feature>
<protein>
    <recommendedName>
        <fullName evidence="2">DUF4042 domain-containing protein</fullName>
    </recommendedName>
</protein>
<keyword evidence="4" id="KW-1185">Reference proteome</keyword>